<dbReference type="EMBL" id="SMZO01000039">
    <property type="protein sequence ID" value="TDL85791.1"/>
    <property type="molecule type" value="Genomic_DNA"/>
</dbReference>
<evidence type="ECO:0000256" key="1">
    <source>
        <dbReference type="SAM" id="Phobius"/>
    </source>
</evidence>
<sequence>MKLFRHHTRELNANTRRVYAAFEIAHTAVDFAAALSFLVGSILFFWAEWETEAIWLFVIGSVFFMMKPTLRLIREIQLYRMGNVDKLADRLND</sequence>
<organism evidence="3 4">
    <name type="scientific">Meridianimarinicoccus aquatilis</name>
    <dbReference type="NCBI Taxonomy" id="2552766"/>
    <lineage>
        <taxon>Bacteria</taxon>
        <taxon>Pseudomonadati</taxon>
        <taxon>Pseudomonadota</taxon>
        <taxon>Alphaproteobacteria</taxon>
        <taxon>Rhodobacterales</taxon>
        <taxon>Paracoccaceae</taxon>
        <taxon>Meridianimarinicoccus</taxon>
    </lineage>
</organism>
<keyword evidence="1" id="KW-1133">Transmembrane helix</keyword>
<accession>A0A4R6AN59</accession>
<keyword evidence="4" id="KW-1185">Reference proteome</keyword>
<dbReference type="Proteomes" id="UP000294562">
    <property type="component" value="Unassembled WGS sequence"/>
</dbReference>
<dbReference type="InterPro" id="IPR025424">
    <property type="entry name" value="YrhK_domain"/>
</dbReference>
<keyword evidence="1" id="KW-0472">Membrane</keyword>
<proteinExistence type="predicted"/>
<gene>
    <name evidence="3" type="ORF">E2L05_14695</name>
</gene>
<keyword evidence="1" id="KW-0812">Transmembrane</keyword>
<feature type="transmembrane region" description="Helical" evidence="1">
    <location>
        <begin position="53"/>
        <end position="73"/>
    </location>
</feature>
<evidence type="ECO:0000313" key="4">
    <source>
        <dbReference type="Proteomes" id="UP000294562"/>
    </source>
</evidence>
<evidence type="ECO:0000313" key="3">
    <source>
        <dbReference type="EMBL" id="TDL85791.1"/>
    </source>
</evidence>
<name>A0A4R6AN59_9RHOB</name>
<evidence type="ECO:0000259" key="2">
    <source>
        <dbReference type="Pfam" id="PF14145"/>
    </source>
</evidence>
<comment type="caution">
    <text evidence="3">The sequence shown here is derived from an EMBL/GenBank/DDBJ whole genome shotgun (WGS) entry which is preliminary data.</text>
</comment>
<feature type="domain" description="YrhK" evidence="2">
    <location>
        <begin position="22"/>
        <end position="76"/>
    </location>
</feature>
<reference evidence="3 4" key="1">
    <citation type="submission" date="2019-03" db="EMBL/GenBank/DDBJ databases">
        <title>Rhodobacteraceae bacterium SM1902, a new member of the family Rhodobacteraceae isolated from Yantai.</title>
        <authorList>
            <person name="Sun Y."/>
        </authorList>
    </citation>
    <scope>NUCLEOTIDE SEQUENCE [LARGE SCALE GENOMIC DNA]</scope>
    <source>
        <strain evidence="3 4">SM1902</strain>
    </source>
</reference>
<protein>
    <recommendedName>
        <fullName evidence="2">YrhK domain-containing protein</fullName>
    </recommendedName>
</protein>
<feature type="transmembrane region" description="Helical" evidence="1">
    <location>
        <begin position="21"/>
        <end position="47"/>
    </location>
</feature>
<dbReference type="RefSeq" id="WP_133343661.1">
    <property type="nucleotide sequence ID" value="NZ_SMZO01000039.1"/>
</dbReference>
<dbReference type="OrthoDB" id="5862062at2"/>
<dbReference type="AlphaFoldDB" id="A0A4R6AN59"/>
<dbReference type="Pfam" id="PF14145">
    <property type="entry name" value="YrhK"/>
    <property type="match status" value="1"/>
</dbReference>